<keyword evidence="1" id="KW-0812">Transmembrane</keyword>
<organism evidence="2 3">
    <name type="scientific">Gymnopus androsaceus JB14</name>
    <dbReference type="NCBI Taxonomy" id="1447944"/>
    <lineage>
        <taxon>Eukaryota</taxon>
        <taxon>Fungi</taxon>
        <taxon>Dikarya</taxon>
        <taxon>Basidiomycota</taxon>
        <taxon>Agaricomycotina</taxon>
        <taxon>Agaricomycetes</taxon>
        <taxon>Agaricomycetidae</taxon>
        <taxon>Agaricales</taxon>
        <taxon>Marasmiineae</taxon>
        <taxon>Omphalotaceae</taxon>
        <taxon>Gymnopus</taxon>
    </lineage>
</organism>
<evidence type="ECO:0000313" key="3">
    <source>
        <dbReference type="Proteomes" id="UP000799118"/>
    </source>
</evidence>
<protein>
    <recommendedName>
        <fullName evidence="4">Fungal pheromone STE3G-protein-coupled receptor</fullName>
    </recommendedName>
</protein>
<dbReference type="EMBL" id="ML769458">
    <property type="protein sequence ID" value="KAE9400310.1"/>
    <property type="molecule type" value="Genomic_DNA"/>
</dbReference>
<feature type="transmembrane region" description="Helical" evidence="1">
    <location>
        <begin position="20"/>
        <end position="43"/>
    </location>
</feature>
<dbReference type="Proteomes" id="UP000799118">
    <property type="component" value="Unassembled WGS sequence"/>
</dbReference>
<feature type="transmembrane region" description="Helical" evidence="1">
    <location>
        <begin position="222"/>
        <end position="248"/>
    </location>
</feature>
<dbReference type="AlphaFoldDB" id="A0A6A4HRD3"/>
<keyword evidence="3" id="KW-1185">Reference proteome</keyword>
<name>A0A6A4HRD3_9AGAR</name>
<proteinExistence type="predicted"/>
<evidence type="ECO:0000256" key="1">
    <source>
        <dbReference type="SAM" id="Phobius"/>
    </source>
</evidence>
<feature type="transmembrane region" description="Helical" evidence="1">
    <location>
        <begin position="268"/>
        <end position="286"/>
    </location>
</feature>
<dbReference type="OrthoDB" id="2859046at2759"/>
<accession>A0A6A4HRD3</accession>
<feature type="transmembrane region" description="Helical" evidence="1">
    <location>
        <begin position="55"/>
        <end position="73"/>
    </location>
</feature>
<feature type="transmembrane region" description="Helical" evidence="1">
    <location>
        <begin position="179"/>
        <end position="201"/>
    </location>
</feature>
<evidence type="ECO:0008006" key="4">
    <source>
        <dbReference type="Google" id="ProtNLM"/>
    </source>
</evidence>
<reference evidence="2" key="1">
    <citation type="journal article" date="2019" name="Environ. Microbiol.">
        <title>Fungal ecological strategies reflected in gene transcription - a case study of two litter decomposers.</title>
        <authorList>
            <person name="Barbi F."/>
            <person name="Kohler A."/>
            <person name="Barry K."/>
            <person name="Baskaran P."/>
            <person name="Daum C."/>
            <person name="Fauchery L."/>
            <person name="Ihrmark K."/>
            <person name="Kuo A."/>
            <person name="LaButti K."/>
            <person name="Lipzen A."/>
            <person name="Morin E."/>
            <person name="Grigoriev I.V."/>
            <person name="Henrissat B."/>
            <person name="Lindahl B."/>
            <person name="Martin F."/>
        </authorList>
    </citation>
    <scope>NUCLEOTIDE SEQUENCE</scope>
    <source>
        <strain evidence="2">JB14</strain>
    </source>
</reference>
<gene>
    <name evidence="2" type="ORF">BT96DRAFT_653136</name>
</gene>
<keyword evidence="1" id="KW-0472">Membrane</keyword>
<keyword evidence="1" id="KW-1133">Transmembrane helix</keyword>
<sequence>MTPSEVQLLVEMGNIIYLNASGSVIIWVLYGIFILSATIAIYLCLENSVKGGPRMILVVCMIILVLVNAWQYALGSAEIPVQIKFGLVNTLNGGLEDQLIGSAMAVGPINEQLDWPTAISLMLNDGTVIWRACAVWPHKKILSYGLITFMVSNIAVNVANCIAQDIHLDSTTVIILESAAILISFGVNLTATSAIGAKIWFHHRATRFLYSNRKQKHSPTIRILLLLIESGVLFCIAQLWLAVFQVFFTQKPATFSAFTQTFLIVNEFWNGILPIYPVAVLILLNLNRLPLEETIHHNSVVVDISAPAARR</sequence>
<evidence type="ECO:0000313" key="2">
    <source>
        <dbReference type="EMBL" id="KAE9400310.1"/>
    </source>
</evidence>